<sequence>MKRNQIFIIQVILFVSLSNFSFAQKYATALGVRLGNNDYSRMVGITAQHRIMQQLTLEGIVQSDFNRNTTFHLLMKRHRPIISKRFNYFYGGGFSAGKEESYVKQDANNEIMHTYGNSTMGVDLIGGIEMTFAGAVISLDYKPNINISGREEFYRGQIGISARMVLDKGKRQDKKWRKKNREKRRTNREPFGARIKNTFGSMGK</sequence>
<dbReference type="RefSeq" id="WP_380801131.1">
    <property type="nucleotide sequence ID" value="NZ_JBHUIV010000010.1"/>
</dbReference>
<proteinExistence type="predicted"/>
<feature type="compositionally biased region" description="Basic residues" evidence="1">
    <location>
        <begin position="171"/>
        <end position="186"/>
    </location>
</feature>
<gene>
    <name evidence="3" type="ORF">ACFSKV_06560</name>
</gene>
<dbReference type="Proteomes" id="UP001597414">
    <property type="component" value="Unassembled WGS sequence"/>
</dbReference>
<dbReference type="EMBL" id="JBHUIV010000010">
    <property type="protein sequence ID" value="MFD2201219.1"/>
    <property type="molecule type" value="Genomic_DNA"/>
</dbReference>
<reference evidence="4" key="1">
    <citation type="journal article" date="2019" name="Int. J. Syst. Evol. Microbiol.">
        <title>The Global Catalogue of Microorganisms (GCM) 10K type strain sequencing project: providing services to taxonomists for standard genome sequencing and annotation.</title>
        <authorList>
            <consortium name="The Broad Institute Genomics Platform"/>
            <consortium name="The Broad Institute Genome Sequencing Center for Infectious Disease"/>
            <person name="Wu L."/>
            <person name="Ma J."/>
        </authorList>
    </citation>
    <scope>NUCLEOTIDE SEQUENCE [LARGE SCALE GENOMIC DNA]</scope>
    <source>
        <strain evidence="4">KCTC 19812</strain>
    </source>
</reference>
<feature type="region of interest" description="Disordered" evidence="1">
    <location>
        <begin position="171"/>
        <end position="204"/>
    </location>
</feature>
<organism evidence="3 4">
    <name type="scientific">Shivajiella indica</name>
    <dbReference type="NCBI Taxonomy" id="872115"/>
    <lineage>
        <taxon>Bacteria</taxon>
        <taxon>Pseudomonadati</taxon>
        <taxon>Bacteroidota</taxon>
        <taxon>Cytophagia</taxon>
        <taxon>Cytophagales</taxon>
        <taxon>Cyclobacteriaceae</taxon>
        <taxon>Shivajiella</taxon>
    </lineage>
</organism>
<evidence type="ECO:0008006" key="5">
    <source>
        <dbReference type="Google" id="ProtNLM"/>
    </source>
</evidence>
<accession>A0ABW5B6U0</accession>
<name>A0ABW5B6U0_9BACT</name>
<evidence type="ECO:0000256" key="1">
    <source>
        <dbReference type="SAM" id="MobiDB-lite"/>
    </source>
</evidence>
<keyword evidence="2" id="KW-0732">Signal</keyword>
<protein>
    <recommendedName>
        <fullName evidence="5">DUF3575 domain-containing protein</fullName>
    </recommendedName>
</protein>
<keyword evidence="4" id="KW-1185">Reference proteome</keyword>
<feature type="chain" id="PRO_5046833696" description="DUF3575 domain-containing protein" evidence="2">
    <location>
        <begin position="24"/>
        <end position="204"/>
    </location>
</feature>
<evidence type="ECO:0000313" key="4">
    <source>
        <dbReference type="Proteomes" id="UP001597414"/>
    </source>
</evidence>
<feature type="signal peptide" evidence="2">
    <location>
        <begin position="1"/>
        <end position="23"/>
    </location>
</feature>
<evidence type="ECO:0000313" key="3">
    <source>
        <dbReference type="EMBL" id="MFD2201219.1"/>
    </source>
</evidence>
<comment type="caution">
    <text evidence="3">The sequence shown here is derived from an EMBL/GenBank/DDBJ whole genome shotgun (WGS) entry which is preliminary data.</text>
</comment>
<evidence type="ECO:0000256" key="2">
    <source>
        <dbReference type="SAM" id="SignalP"/>
    </source>
</evidence>